<name>A0A1I3F244_9ACTN</name>
<reference evidence="3 4" key="1">
    <citation type="submission" date="2016-10" db="EMBL/GenBank/DDBJ databases">
        <authorList>
            <person name="de Groot N.N."/>
        </authorList>
    </citation>
    <scope>NUCLEOTIDE SEQUENCE [LARGE SCALE GENOMIC DNA]</scope>
    <source>
        <strain evidence="3 4">CGMCC 1.11156</strain>
    </source>
</reference>
<evidence type="ECO:0000313" key="4">
    <source>
        <dbReference type="Proteomes" id="UP000198649"/>
    </source>
</evidence>
<dbReference type="STRING" id="1005945.SAMN05216561_104189"/>
<feature type="domain" description="Glycoside-hydrolase family GH114 TIM-barrel" evidence="2">
    <location>
        <begin position="36"/>
        <end position="241"/>
    </location>
</feature>
<keyword evidence="1" id="KW-0732">Signal</keyword>
<evidence type="ECO:0000256" key="1">
    <source>
        <dbReference type="SAM" id="SignalP"/>
    </source>
</evidence>
<dbReference type="PANTHER" id="PTHR35273:SF2">
    <property type="entry name" value="ALPHA-GALACTOSIDASE"/>
    <property type="match status" value="1"/>
</dbReference>
<dbReference type="InterPro" id="IPR004352">
    <property type="entry name" value="GH114_TIM-barrel"/>
</dbReference>
<evidence type="ECO:0000259" key="2">
    <source>
        <dbReference type="Pfam" id="PF03537"/>
    </source>
</evidence>
<keyword evidence="4" id="KW-1185">Reference proteome</keyword>
<feature type="signal peptide" evidence="1">
    <location>
        <begin position="1"/>
        <end position="18"/>
    </location>
</feature>
<gene>
    <name evidence="3" type="ORF">SAMN05216561_104189</name>
</gene>
<dbReference type="Proteomes" id="UP000198649">
    <property type="component" value="Unassembled WGS sequence"/>
</dbReference>
<proteinExistence type="predicted"/>
<dbReference type="GO" id="GO:0016787">
    <property type="term" value="F:hydrolase activity"/>
    <property type="evidence" value="ECO:0007669"/>
    <property type="project" value="UniProtKB-KW"/>
</dbReference>
<protein>
    <submittedName>
        <fullName evidence="3">Glycoside-hydrolase family GH114</fullName>
    </submittedName>
</protein>
<feature type="chain" id="PRO_5011635656" evidence="1">
    <location>
        <begin position="19"/>
        <end position="249"/>
    </location>
</feature>
<dbReference type="PANTHER" id="PTHR35273">
    <property type="entry name" value="ALPHA-1,4 POLYGALACTOSAMINIDASE, PUTATIVE (AFU_ORTHOLOGUE AFUA_3G07890)-RELATED"/>
    <property type="match status" value="1"/>
</dbReference>
<accession>A0A1I3F244</accession>
<sequence>MIGVLLVLALGASGPSCAAVEGLPVGTDVDYPLGGDRDVPAHVGIVVRDRTSAPLEGRYNVCYVNGFQTQPDAKRFWRQHWALVLKRDGRPVVDEAWGEWLLDVRTAGKRTALARIVGRWTAGCAADGFAAVEYDNLDSFTRSGRLVTRAQGLAFASLLVKRAHAEGLAAGQKNLAGYDGTRIGFDFAVSESCARFDECDAYVDDFGDRVLMVEYRLRDFRRACRQHGDDLAIVLRDLDLSPDGVHRWC</sequence>
<dbReference type="EMBL" id="FOQG01000004">
    <property type="protein sequence ID" value="SFI05262.1"/>
    <property type="molecule type" value="Genomic_DNA"/>
</dbReference>
<keyword evidence="3" id="KW-0378">Hydrolase</keyword>
<dbReference type="Pfam" id="PF03537">
    <property type="entry name" value="Glyco_hydro_114"/>
    <property type="match status" value="1"/>
</dbReference>
<organism evidence="3 4">
    <name type="scientific">Nocardioides psychrotolerans</name>
    <dbReference type="NCBI Taxonomy" id="1005945"/>
    <lineage>
        <taxon>Bacteria</taxon>
        <taxon>Bacillati</taxon>
        <taxon>Actinomycetota</taxon>
        <taxon>Actinomycetes</taxon>
        <taxon>Propionibacteriales</taxon>
        <taxon>Nocardioidaceae</taxon>
        <taxon>Nocardioides</taxon>
    </lineage>
</organism>
<evidence type="ECO:0000313" key="3">
    <source>
        <dbReference type="EMBL" id="SFI05262.1"/>
    </source>
</evidence>
<dbReference type="AlphaFoldDB" id="A0A1I3F244"/>